<dbReference type="AlphaFoldDB" id="A0A8J5J343"/>
<comment type="caution">
    <text evidence="1">The sequence shown here is derived from an EMBL/GenBank/DDBJ whole genome shotgun (WGS) entry which is preliminary data.</text>
</comment>
<reference evidence="1" key="1">
    <citation type="submission" date="2021-01" db="EMBL/GenBank/DDBJ databases">
        <title>Phytophthora aleatoria, a newly-described species from Pinus radiata is distinct from Phytophthora cactorum isolates based on comparative genomics.</title>
        <authorList>
            <person name="Mcdougal R."/>
            <person name="Panda P."/>
            <person name="Williams N."/>
            <person name="Studholme D.J."/>
        </authorList>
    </citation>
    <scope>NUCLEOTIDE SEQUENCE</scope>
    <source>
        <strain evidence="1">NZFS 4037</strain>
    </source>
</reference>
<evidence type="ECO:0000313" key="2">
    <source>
        <dbReference type="Proteomes" id="UP000709295"/>
    </source>
</evidence>
<keyword evidence="2" id="KW-1185">Reference proteome</keyword>
<organism evidence="1 2">
    <name type="scientific">Phytophthora aleatoria</name>
    <dbReference type="NCBI Taxonomy" id="2496075"/>
    <lineage>
        <taxon>Eukaryota</taxon>
        <taxon>Sar</taxon>
        <taxon>Stramenopiles</taxon>
        <taxon>Oomycota</taxon>
        <taxon>Peronosporomycetes</taxon>
        <taxon>Peronosporales</taxon>
        <taxon>Peronosporaceae</taxon>
        <taxon>Phytophthora</taxon>
    </lineage>
</organism>
<accession>A0A8J5J343</accession>
<dbReference type="EMBL" id="JAENGY010000937">
    <property type="protein sequence ID" value="KAG6954522.1"/>
    <property type="molecule type" value="Genomic_DNA"/>
</dbReference>
<evidence type="ECO:0000313" key="1">
    <source>
        <dbReference type="EMBL" id="KAG6954522.1"/>
    </source>
</evidence>
<proteinExistence type="predicted"/>
<protein>
    <submittedName>
        <fullName evidence="1">Uncharacterized protein</fullName>
    </submittedName>
</protein>
<gene>
    <name evidence="1" type="ORF">JG688_00012300</name>
</gene>
<name>A0A8J5J343_9STRA</name>
<sequence length="77" mass="8467">MYVSLRGPRSSLAAGEDCKDRLVCLHLLPGCHDRSDYLVSRLMGPTSGWIGCNESHGKFLIERVTTAITESVILTCE</sequence>
<dbReference type="Proteomes" id="UP000709295">
    <property type="component" value="Unassembled WGS sequence"/>
</dbReference>